<protein>
    <submittedName>
        <fullName evidence="1">Glutathione transferase</fullName>
    </submittedName>
</protein>
<keyword evidence="1" id="KW-0808">Transferase</keyword>
<keyword evidence="2" id="KW-1185">Reference proteome</keyword>
<proteinExistence type="predicted"/>
<comment type="caution">
    <text evidence="1">The sequence shown here is derived from an EMBL/GenBank/DDBJ whole genome shotgun (WGS) entry which is preliminary data.</text>
</comment>
<reference evidence="1 2" key="1">
    <citation type="journal article" date="2022" name="New Phytol.">
        <title>Ecological generalism drives hyperdiversity of secondary metabolite gene clusters in xylarialean endophytes.</title>
        <authorList>
            <person name="Franco M.E.E."/>
            <person name="Wisecaver J.H."/>
            <person name="Arnold A.E."/>
            <person name="Ju Y.M."/>
            <person name="Slot J.C."/>
            <person name="Ahrendt S."/>
            <person name="Moore L.P."/>
            <person name="Eastman K.E."/>
            <person name="Scott K."/>
            <person name="Konkel Z."/>
            <person name="Mondo S.J."/>
            <person name="Kuo A."/>
            <person name="Hayes R.D."/>
            <person name="Haridas S."/>
            <person name="Andreopoulos B."/>
            <person name="Riley R."/>
            <person name="LaButti K."/>
            <person name="Pangilinan J."/>
            <person name="Lipzen A."/>
            <person name="Amirebrahimi M."/>
            <person name="Yan J."/>
            <person name="Adam C."/>
            <person name="Keymanesh K."/>
            <person name="Ng V."/>
            <person name="Louie K."/>
            <person name="Northen T."/>
            <person name="Drula E."/>
            <person name="Henrissat B."/>
            <person name="Hsieh H.M."/>
            <person name="Youens-Clark K."/>
            <person name="Lutzoni F."/>
            <person name="Miadlikowska J."/>
            <person name="Eastwood D.C."/>
            <person name="Hamelin R.C."/>
            <person name="Grigoriev I.V."/>
            <person name="U'Ren J.M."/>
        </authorList>
    </citation>
    <scope>NUCLEOTIDE SEQUENCE [LARGE SCALE GENOMIC DNA]</scope>
    <source>
        <strain evidence="1 2">CBS 119005</strain>
    </source>
</reference>
<evidence type="ECO:0000313" key="1">
    <source>
        <dbReference type="EMBL" id="KAI4861512.1"/>
    </source>
</evidence>
<evidence type="ECO:0000313" key="2">
    <source>
        <dbReference type="Proteomes" id="UP001497700"/>
    </source>
</evidence>
<gene>
    <name evidence="1" type="ORF">F4820DRAFT_460894</name>
</gene>
<organism evidence="1 2">
    <name type="scientific">Hypoxylon rubiginosum</name>
    <dbReference type="NCBI Taxonomy" id="110542"/>
    <lineage>
        <taxon>Eukaryota</taxon>
        <taxon>Fungi</taxon>
        <taxon>Dikarya</taxon>
        <taxon>Ascomycota</taxon>
        <taxon>Pezizomycotina</taxon>
        <taxon>Sordariomycetes</taxon>
        <taxon>Xylariomycetidae</taxon>
        <taxon>Xylariales</taxon>
        <taxon>Hypoxylaceae</taxon>
        <taxon>Hypoxylon</taxon>
    </lineage>
</organism>
<accession>A0ACB9YQK2</accession>
<sequence>MEPIRVWLFPEGPNPLKVLLVLEELQIPYEIQRIKRENVKSKPLTDLNPNGRVPVIEDPNTDLVLWESGAIITYLVEEYDKDKTLTYAAGNEKHLVNQWLYFQVSGQGPYFGQAAWFMIQHPEKVPSAIQRYQDEIRRVLGVLERHLEGKQWLVGEKMTFADLAWVPYNNDTEMLLGQPGHSLLGDFPNVESWCGRMTSRPSWRKVMETRARLLESGA</sequence>
<dbReference type="Proteomes" id="UP001497700">
    <property type="component" value="Unassembled WGS sequence"/>
</dbReference>
<name>A0ACB9YQK2_9PEZI</name>
<dbReference type="EMBL" id="MU393550">
    <property type="protein sequence ID" value="KAI4861512.1"/>
    <property type="molecule type" value="Genomic_DNA"/>
</dbReference>